<keyword evidence="2" id="KW-1185">Reference proteome</keyword>
<sequence>GPVSLFVTPLYRTLSVMSRLSLLIVSFALISGGRALTCFENDEEGNIYSRTNEAWKYCMLTPFGSVNGQNAVSGIAAMNENLRPIDVSFGQNSKLYKVLTVCIYEKYSFNAVNAAFGDEPEFMFRCYCNTDGCNEASTFSSFLTNLRKH</sequence>
<protein>
    <submittedName>
        <fullName evidence="1">Uncharacterized protein</fullName>
    </submittedName>
</protein>
<reference evidence="1" key="1">
    <citation type="submission" date="2023-10" db="EMBL/GenBank/DDBJ databases">
        <title>Genome assembly of Pristionchus species.</title>
        <authorList>
            <person name="Yoshida K."/>
            <person name="Sommer R.J."/>
        </authorList>
    </citation>
    <scope>NUCLEOTIDE SEQUENCE</scope>
    <source>
        <strain evidence="1">RS0144</strain>
    </source>
</reference>
<accession>A0AAV5UFI2</accession>
<evidence type="ECO:0000313" key="1">
    <source>
        <dbReference type="EMBL" id="GMT05129.1"/>
    </source>
</evidence>
<dbReference type="Proteomes" id="UP001432027">
    <property type="component" value="Unassembled WGS sequence"/>
</dbReference>
<dbReference type="Pfam" id="PF17305">
    <property type="entry name" value="DUF5354"/>
    <property type="match status" value="1"/>
</dbReference>
<name>A0AAV5UFI2_9BILA</name>
<feature type="non-terminal residue" evidence="1">
    <location>
        <position position="1"/>
    </location>
</feature>
<evidence type="ECO:0000313" key="2">
    <source>
        <dbReference type="Proteomes" id="UP001432027"/>
    </source>
</evidence>
<dbReference type="AlphaFoldDB" id="A0AAV5UFI2"/>
<dbReference type="EMBL" id="BTSX01000006">
    <property type="protein sequence ID" value="GMT05129.1"/>
    <property type="molecule type" value="Genomic_DNA"/>
</dbReference>
<dbReference type="InterPro" id="IPR035291">
    <property type="entry name" value="DUF5354"/>
</dbReference>
<proteinExistence type="predicted"/>
<organism evidence="1 2">
    <name type="scientific">Pristionchus entomophagus</name>
    <dbReference type="NCBI Taxonomy" id="358040"/>
    <lineage>
        <taxon>Eukaryota</taxon>
        <taxon>Metazoa</taxon>
        <taxon>Ecdysozoa</taxon>
        <taxon>Nematoda</taxon>
        <taxon>Chromadorea</taxon>
        <taxon>Rhabditida</taxon>
        <taxon>Rhabditina</taxon>
        <taxon>Diplogasteromorpha</taxon>
        <taxon>Diplogasteroidea</taxon>
        <taxon>Neodiplogasteridae</taxon>
        <taxon>Pristionchus</taxon>
    </lineage>
</organism>
<gene>
    <name evidence="1" type="ORF">PENTCL1PPCAC_27303</name>
</gene>
<comment type="caution">
    <text evidence="1">The sequence shown here is derived from an EMBL/GenBank/DDBJ whole genome shotgun (WGS) entry which is preliminary data.</text>
</comment>